<sequence>MSIADSIEISDPEKPLARFSVNKNMDNMNDSDSDDDSYKFNSSLEWQLKKLPYESYIFGWGNTVDGELGLGGIEEQHILFPRQITFHDSENIKYVACGEHHSLVLTYNGMVYSCGNNDFGQLGREQSRTKLQKVNGLDFQNIVNVACGEHHSVAVNEWGQIFSWGSNSHGQLGTIHNLNGVQSVPKIIRSLATKNVVQVACGYGHCLALTNDGTLYSWGSDDYGQLGLGPASVKDKIVCEPKVVKSLIGVPIGFIACGGYHSFAISKTGVVYGWGKNSFGQLGLNHVQNQNIPSVLKTLKTVKMKFISCGEDFSVFLTEDGGVFTCGAGMYGQLGHGCLSNEVLPRKVIELMGSTVTQICCGRRHTLTLVPSRGRVYAFGLGGVGQLGNKIAKNASTPQIVVGPWLPDTKEEKYSVRRIYSGGDHAFITVSKPGDGIPAEDNRIWPEKSQILSIDIATLEQCKNIPADMPVDQDLMSYLELVMSSLSCFNASFIKPDKATCNEQDHGVDLKMASECFEIIRQIEHPSILDTLLSCISTMVCSLPPTILDIESLRAYIVLPLYHQFLNPKNWEILQIPFGQSLLHFYSAIENWYKTLSDEHFELLIIIYKHVFIDRLKLIDRVSALEHWDQPRIIPLEILKKLNILNKNEGGCVLEKHGGFKVPYSAFYVSEFSDIVDIRVDYVKWVLDNPKKKYYYCDYPFIFDAEAKTTLLLTDQSMQMQDAMNSAVQGIITTMFFSPINPPSLSQFLDIHVSRDKIVEDTIRELSEHQTSDLKKPLRVHFLGEEAEDAGGVRKEFFMLVLKDILDPKYGMFQSYEETNTIWFREDTFEDDTMFFLIGILCGLAIYNFTIINIPFPLAMYKKLLNEPVKLQDVKELSPTLHKSLEDVLNYNEPDLEEVFGLHFDITRDVFGEVKVIPLIPNGENIPVTLENKHEFVKLYVDMILNKLVEARFQAFSKGFHKVCGGRVLQLFHAQELMSVVTGNEDYDWYLLENNATYKKGYSSSDPTILMFWEVFHELSLEDKKKFLLFLTGSDRIPIQGMKAIKIVIQPTADDKYLPVAHTCFNLLDLPRYNTKEKLKYKLLQAIQQTQGFSLV</sequence>
<dbReference type="Pfam" id="PF25390">
    <property type="entry name" value="WD40_RLD"/>
    <property type="match status" value="1"/>
</dbReference>
<dbReference type="SUPFAM" id="SSF56204">
    <property type="entry name" value="Hect, E3 ligase catalytic domain"/>
    <property type="match status" value="1"/>
</dbReference>
<dbReference type="GO" id="GO:0009966">
    <property type="term" value="P:regulation of signal transduction"/>
    <property type="evidence" value="ECO:0007669"/>
    <property type="project" value="UniProtKB-ARBA"/>
</dbReference>
<evidence type="ECO:0000256" key="1">
    <source>
        <dbReference type="ARBA" id="ARBA00004496"/>
    </source>
</evidence>
<accession>A0AAN9T5G9</accession>
<evidence type="ECO:0000256" key="7">
    <source>
        <dbReference type="PROSITE-ProRule" id="PRU00235"/>
    </source>
</evidence>
<dbReference type="Gene3D" id="3.90.1750.10">
    <property type="entry name" value="Hect, E3 ligase catalytic domains"/>
    <property type="match status" value="1"/>
</dbReference>
<dbReference type="PANTHER" id="PTHR45622:SF76">
    <property type="entry name" value="HECT AND RLD DOMAIN CONTAINING E3 UBIQUITIN LIGASE 4, ISOFORM C"/>
    <property type="match status" value="1"/>
</dbReference>
<feature type="active site" description="Glycyl thioester intermediate" evidence="6">
    <location>
        <position position="1064"/>
    </location>
</feature>
<dbReference type="CDD" id="cd00078">
    <property type="entry name" value="HECTc"/>
    <property type="match status" value="1"/>
</dbReference>
<evidence type="ECO:0000256" key="3">
    <source>
        <dbReference type="ARBA" id="ARBA00022679"/>
    </source>
</evidence>
<dbReference type="PRINTS" id="PR00633">
    <property type="entry name" value="RCCNDNSATION"/>
</dbReference>
<dbReference type="FunFam" id="3.30.2410.10:FF:000003">
    <property type="entry name" value="probable E3 ubiquitin-protein ligase HERC4 isoform X1"/>
    <property type="match status" value="1"/>
</dbReference>
<dbReference type="Pfam" id="PF00632">
    <property type="entry name" value="HECT"/>
    <property type="match status" value="1"/>
</dbReference>
<dbReference type="SUPFAM" id="SSF50985">
    <property type="entry name" value="RCC1/BLIP-II"/>
    <property type="match status" value="1"/>
</dbReference>
<dbReference type="GO" id="GO:0016567">
    <property type="term" value="P:protein ubiquitination"/>
    <property type="evidence" value="ECO:0007669"/>
    <property type="project" value="TreeGrafter"/>
</dbReference>
<dbReference type="AlphaFoldDB" id="A0AAN9T5G9"/>
<comment type="caution">
    <text evidence="10">The sequence shown here is derived from an EMBL/GenBank/DDBJ whole genome shotgun (WGS) entry which is preliminary data.</text>
</comment>
<dbReference type="PROSITE" id="PS00626">
    <property type="entry name" value="RCC1_2"/>
    <property type="match status" value="3"/>
</dbReference>
<keyword evidence="11" id="KW-1185">Reference proteome</keyword>
<dbReference type="GO" id="GO:0061630">
    <property type="term" value="F:ubiquitin protein ligase activity"/>
    <property type="evidence" value="ECO:0007669"/>
    <property type="project" value="TreeGrafter"/>
</dbReference>
<keyword evidence="3" id="KW-0808">Transferase</keyword>
<dbReference type="PANTHER" id="PTHR45622">
    <property type="entry name" value="UBIQUITIN-PROTEIN LIGASE E3A-RELATED"/>
    <property type="match status" value="1"/>
</dbReference>
<dbReference type="InterPro" id="IPR058923">
    <property type="entry name" value="RCC1-like_dom"/>
</dbReference>
<keyword evidence="8" id="KW-1133">Transmembrane helix</keyword>
<reference evidence="10 11" key="1">
    <citation type="submission" date="2024-03" db="EMBL/GenBank/DDBJ databases">
        <title>Adaptation during the transition from Ophiocordyceps entomopathogen to insect associate is accompanied by gene loss and intensified selection.</title>
        <authorList>
            <person name="Ward C.M."/>
            <person name="Onetto C.A."/>
            <person name="Borneman A.R."/>
        </authorList>
    </citation>
    <scope>NUCLEOTIDE SEQUENCE [LARGE SCALE GENOMIC DNA]</scope>
    <source>
        <strain evidence="10">AWRI1</strain>
        <tissue evidence="10">Single Adult Female</tissue>
    </source>
</reference>
<protein>
    <recommendedName>
        <fullName evidence="9">HECT domain-containing protein</fullName>
    </recommendedName>
</protein>
<dbReference type="InterPro" id="IPR000569">
    <property type="entry name" value="HECT_dom"/>
</dbReference>
<dbReference type="InterPro" id="IPR051709">
    <property type="entry name" value="Ub-ligase/GTPase-reg"/>
</dbReference>
<keyword evidence="2" id="KW-0963">Cytoplasm</keyword>
<dbReference type="Proteomes" id="UP001367676">
    <property type="component" value="Unassembled WGS sequence"/>
</dbReference>
<dbReference type="GO" id="GO:0006511">
    <property type="term" value="P:ubiquitin-dependent protein catabolic process"/>
    <property type="evidence" value="ECO:0007669"/>
    <property type="project" value="TreeGrafter"/>
</dbReference>
<keyword evidence="5 6" id="KW-0833">Ubl conjugation pathway</keyword>
<comment type="subcellular location">
    <subcellularLocation>
        <location evidence="1">Cytoplasm</location>
    </subcellularLocation>
</comment>
<dbReference type="SMART" id="SM00119">
    <property type="entry name" value="HECTc"/>
    <property type="match status" value="1"/>
</dbReference>
<keyword evidence="8" id="KW-0472">Membrane</keyword>
<feature type="repeat" description="RCC1" evidence="7">
    <location>
        <begin position="269"/>
        <end position="320"/>
    </location>
</feature>
<dbReference type="Gene3D" id="3.30.2410.10">
    <property type="entry name" value="Hect, E3 ligase catalytic domain"/>
    <property type="match status" value="1"/>
</dbReference>
<proteinExistence type="predicted"/>
<dbReference type="Gene3D" id="3.30.2160.10">
    <property type="entry name" value="Hect, E3 ligase catalytic domain"/>
    <property type="match status" value="1"/>
</dbReference>
<evidence type="ECO:0000256" key="4">
    <source>
        <dbReference type="ARBA" id="ARBA00022737"/>
    </source>
</evidence>
<feature type="repeat" description="RCC1" evidence="7">
    <location>
        <begin position="159"/>
        <end position="212"/>
    </location>
</feature>
<dbReference type="GO" id="GO:0005737">
    <property type="term" value="C:cytoplasm"/>
    <property type="evidence" value="ECO:0007669"/>
    <property type="project" value="UniProtKB-SubCell"/>
</dbReference>
<feature type="transmembrane region" description="Helical" evidence="8">
    <location>
        <begin position="834"/>
        <end position="856"/>
    </location>
</feature>
<feature type="repeat" description="RCC1" evidence="7">
    <location>
        <begin position="321"/>
        <end position="372"/>
    </location>
</feature>
<feature type="repeat" description="RCC1" evidence="7">
    <location>
        <begin position="109"/>
        <end position="158"/>
    </location>
</feature>
<dbReference type="FunFam" id="3.30.2160.10:FF:000004">
    <property type="entry name" value="probable E3 ubiquitin-protein ligase HERC4 isoform X1"/>
    <property type="match status" value="1"/>
</dbReference>
<feature type="domain" description="HECT" evidence="9">
    <location>
        <begin position="770"/>
        <end position="1096"/>
    </location>
</feature>
<dbReference type="PROSITE" id="PS50012">
    <property type="entry name" value="RCC1_3"/>
    <property type="match status" value="7"/>
</dbReference>
<dbReference type="InterPro" id="IPR000408">
    <property type="entry name" value="Reg_chr_condens"/>
</dbReference>
<dbReference type="Gene3D" id="2.130.10.30">
    <property type="entry name" value="Regulator of chromosome condensation 1/beta-lactamase-inhibitor protein II"/>
    <property type="match status" value="2"/>
</dbReference>
<evidence type="ECO:0000259" key="9">
    <source>
        <dbReference type="PROSITE" id="PS50237"/>
    </source>
</evidence>
<name>A0AAN9T5G9_9HEMI</name>
<feature type="repeat" description="RCC1" evidence="7">
    <location>
        <begin position="55"/>
        <end position="108"/>
    </location>
</feature>
<dbReference type="EMBL" id="JBBCAQ010000037">
    <property type="protein sequence ID" value="KAK7573529.1"/>
    <property type="molecule type" value="Genomic_DNA"/>
</dbReference>
<evidence type="ECO:0000256" key="5">
    <source>
        <dbReference type="ARBA" id="ARBA00022786"/>
    </source>
</evidence>
<gene>
    <name evidence="10" type="ORF">V9T40_010720</name>
</gene>
<dbReference type="InterPro" id="IPR009091">
    <property type="entry name" value="RCC1/BLIP-II"/>
</dbReference>
<feature type="repeat" description="RCC1" evidence="7">
    <location>
        <begin position="213"/>
        <end position="268"/>
    </location>
</feature>
<dbReference type="InterPro" id="IPR035983">
    <property type="entry name" value="Hect_E3_ubiquitin_ligase"/>
</dbReference>
<evidence type="ECO:0000256" key="2">
    <source>
        <dbReference type="ARBA" id="ARBA00022490"/>
    </source>
</evidence>
<organism evidence="10 11">
    <name type="scientific">Parthenolecanium corni</name>
    <dbReference type="NCBI Taxonomy" id="536013"/>
    <lineage>
        <taxon>Eukaryota</taxon>
        <taxon>Metazoa</taxon>
        <taxon>Ecdysozoa</taxon>
        <taxon>Arthropoda</taxon>
        <taxon>Hexapoda</taxon>
        <taxon>Insecta</taxon>
        <taxon>Pterygota</taxon>
        <taxon>Neoptera</taxon>
        <taxon>Paraneoptera</taxon>
        <taxon>Hemiptera</taxon>
        <taxon>Sternorrhyncha</taxon>
        <taxon>Coccoidea</taxon>
        <taxon>Coccidae</taxon>
        <taxon>Parthenolecanium</taxon>
    </lineage>
</organism>
<evidence type="ECO:0000256" key="6">
    <source>
        <dbReference type="PROSITE-ProRule" id="PRU00104"/>
    </source>
</evidence>
<feature type="repeat" description="RCC1" evidence="7">
    <location>
        <begin position="374"/>
        <end position="432"/>
    </location>
</feature>
<dbReference type="PROSITE" id="PS50237">
    <property type="entry name" value="HECT"/>
    <property type="match status" value="1"/>
</dbReference>
<keyword evidence="4" id="KW-0677">Repeat</keyword>
<evidence type="ECO:0000313" key="10">
    <source>
        <dbReference type="EMBL" id="KAK7573529.1"/>
    </source>
</evidence>
<evidence type="ECO:0000256" key="8">
    <source>
        <dbReference type="SAM" id="Phobius"/>
    </source>
</evidence>
<evidence type="ECO:0000313" key="11">
    <source>
        <dbReference type="Proteomes" id="UP001367676"/>
    </source>
</evidence>
<keyword evidence="8" id="KW-0812">Transmembrane</keyword>